<organism evidence="4">
    <name type="scientific">Fusobacterium hwasookii ChDC F174</name>
    <dbReference type="NCBI Taxonomy" id="1307442"/>
    <lineage>
        <taxon>Bacteria</taxon>
        <taxon>Fusobacteriati</taxon>
        <taxon>Fusobacteriota</taxon>
        <taxon>Fusobacteriia</taxon>
        <taxon>Fusobacteriales</taxon>
        <taxon>Fusobacteriaceae</taxon>
        <taxon>Fusobacterium</taxon>
    </lineage>
</organism>
<dbReference type="Pfam" id="PF07724">
    <property type="entry name" value="AAA_2"/>
    <property type="match status" value="1"/>
</dbReference>
<name>A0A0S2ZKP0_9FUSO</name>
<accession>A0A0S2ZKP0</accession>
<dbReference type="SMART" id="SM00382">
    <property type="entry name" value="AAA"/>
    <property type="match status" value="1"/>
</dbReference>
<dbReference type="CDD" id="cd19499">
    <property type="entry name" value="RecA-like_ClpB_Hsp104-like"/>
    <property type="match status" value="1"/>
</dbReference>
<feature type="domain" description="AAA+ ATPase" evidence="3">
    <location>
        <begin position="342"/>
        <end position="515"/>
    </location>
</feature>
<gene>
    <name evidence="4" type="ORF">RN87_01095</name>
</gene>
<dbReference type="InterPro" id="IPR003593">
    <property type="entry name" value="AAA+_ATPase"/>
</dbReference>
<reference evidence="4 5" key="1">
    <citation type="submission" date="2015-11" db="EMBL/GenBank/DDBJ databases">
        <authorList>
            <person name="Zhang Y."/>
            <person name="Guo Z."/>
        </authorList>
    </citation>
    <scope>NUCLEOTIDE SEQUENCE [LARGE SCALE GENOMIC DNA]</scope>
    <source>
        <strain evidence="4 5">ChDC F174</strain>
    </source>
</reference>
<dbReference type="GO" id="GO:0005524">
    <property type="term" value="F:ATP binding"/>
    <property type="evidence" value="ECO:0007669"/>
    <property type="project" value="UniProtKB-KW"/>
</dbReference>
<dbReference type="AlphaFoldDB" id="A0A0S2ZKP0"/>
<evidence type="ECO:0000259" key="3">
    <source>
        <dbReference type="SMART" id="SM00382"/>
    </source>
</evidence>
<dbReference type="RefSeq" id="WP_029493618.1">
    <property type="nucleotide sequence ID" value="NZ_ATKF01000094.1"/>
</dbReference>
<evidence type="ECO:0000313" key="4">
    <source>
        <dbReference type="EMBL" id="ALQ39196.1"/>
    </source>
</evidence>
<dbReference type="Proteomes" id="UP000063275">
    <property type="component" value="Chromosome"/>
</dbReference>
<dbReference type="InterPro" id="IPR003959">
    <property type="entry name" value="ATPase_AAA_core"/>
</dbReference>
<dbReference type="OrthoDB" id="9803641at2"/>
<dbReference type="GO" id="GO:0034605">
    <property type="term" value="P:cellular response to heat"/>
    <property type="evidence" value="ECO:0007669"/>
    <property type="project" value="TreeGrafter"/>
</dbReference>
<protein>
    <submittedName>
        <fullName evidence="4">Peptidase S14</fullName>
    </submittedName>
</protein>
<evidence type="ECO:0000313" key="5">
    <source>
        <dbReference type="Proteomes" id="UP000063275"/>
    </source>
</evidence>
<dbReference type="InterPro" id="IPR050130">
    <property type="entry name" value="ClpA_ClpB"/>
</dbReference>
<dbReference type="Gene3D" id="3.40.50.300">
    <property type="entry name" value="P-loop containing nucleotide triphosphate hydrolases"/>
    <property type="match status" value="1"/>
</dbReference>
<dbReference type="PRINTS" id="PR00300">
    <property type="entry name" value="CLPPROTEASEA"/>
</dbReference>
<dbReference type="InterPro" id="IPR027417">
    <property type="entry name" value="P-loop_NTPase"/>
</dbReference>
<dbReference type="InterPro" id="IPR001270">
    <property type="entry name" value="ClpA/B"/>
</dbReference>
<evidence type="ECO:0000256" key="1">
    <source>
        <dbReference type="ARBA" id="ARBA00022741"/>
    </source>
</evidence>
<dbReference type="EMBL" id="CP013331">
    <property type="protein sequence ID" value="ALQ39196.1"/>
    <property type="molecule type" value="Genomic_DNA"/>
</dbReference>
<evidence type="ECO:0000256" key="2">
    <source>
        <dbReference type="ARBA" id="ARBA00022840"/>
    </source>
</evidence>
<dbReference type="GO" id="GO:0016887">
    <property type="term" value="F:ATP hydrolysis activity"/>
    <property type="evidence" value="ECO:0007669"/>
    <property type="project" value="InterPro"/>
</dbReference>
<proteinExistence type="predicted"/>
<dbReference type="PANTHER" id="PTHR11638:SF18">
    <property type="entry name" value="HEAT SHOCK PROTEIN 104"/>
    <property type="match status" value="1"/>
</dbReference>
<keyword evidence="2" id="KW-0067">ATP-binding</keyword>
<dbReference type="SUPFAM" id="SSF52540">
    <property type="entry name" value="P-loop containing nucleoside triphosphate hydrolases"/>
    <property type="match status" value="1"/>
</dbReference>
<keyword evidence="1" id="KW-0547">Nucleotide-binding</keyword>
<dbReference type="PANTHER" id="PTHR11638">
    <property type="entry name" value="ATP-DEPENDENT CLP PROTEASE"/>
    <property type="match status" value="1"/>
</dbReference>
<sequence>MADRELNIWIERFSRDIGYKSSIIVFGNTADIMLNPKNFGKYDSVINTLISYIRDKGFKQVIKWDRIDGIDYSVSDEVTDFDNINTQETSTDPYDLDDFDTGNNTTQSRNCYKSPDNFFPYMLNVMKNSLQKTAFVLDYSDYIFGNANSLSEKERDYLATLGKTLEMSQSYNMLDFNFADIGNIVVIVAHNNAMIPPAYYLNNSMVSSVSIPMPGHNEREHFIDTNRVCLNITQDIISDKTAKDDLIDALDGFSLKDIAQMMKLSRQMSERMSFEKLINLFKYGEKVSPWEELSKDKIERIEEELGKRVKGQDTAISKVKDVIIRAYTGFSGLQHSSKQKKPKGTLFFVGPTGVGKTELAKSLASFVFGDENACIRFDMSEYNHEHSDQRLVGAPPGYVGYEAGGQLTNAVKEKPFCVLLFDEIEKAHGRILDKFLQILEDGRLTDGKGETVYFSETIIIFTSNIGAAEVDSNMNPKEVKKEFVKKVQDHFIKVLGRPELLNRIGDNIIAFNFIDDPNVFTKIAKLKFKTIENFVEERYGAKIDFEDEDKIFASIGKKAGKQNGGRGLLNVMETVIINPLSEFIFERFDMLRSRKIIIKQLFPDKPELCQFDFELK</sequence>
<dbReference type="KEGG" id="fhw:RN87_01095"/>
<dbReference type="GO" id="GO:0005737">
    <property type="term" value="C:cytoplasm"/>
    <property type="evidence" value="ECO:0007669"/>
    <property type="project" value="TreeGrafter"/>
</dbReference>